<proteinExistence type="predicted"/>
<reference evidence="2" key="3">
    <citation type="submission" date="2025-09" db="UniProtKB">
        <authorList>
            <consortium name="Ensembl"/>
        </authorList>
    </citation>
    <scope>IDENTIFICATION</scope>
    <source>
        <strain evidence="2">breed Abyssinian</strain>
    </source>
</reference>
<dbReference type="Pfam" id="PF15256">
    <property type="entry name" value="SPATIAL"/>
    <property type="match status" value="2"/>
</dbReference>
<reference evidence="2 3" key="1">
    <citation type="submission" date="2021-02" db="EMBL/GenBank/DDBJ databases">
        <title>Safari Cat Assemblies.</title>
        <authorList>
            <person name="Bredemeyer K.R."/>
            <person name="Murphy W.J."/>
        </authorList>
    </citation>
    <scope>NUCLEOTIDE SEQUENCE [LARGE SCALE GENOMIC DNA]</scope>
</reference>
<protein>
    <recommendedName>
        <fullName evidence="4">Thymus, brain and testes associated</fullName>
    </recommendedName>
</protein>
<dbReference type="InterPro" id="IPR037394">
    <property type="entry name" value="TBATA-like"/>
</dbReference>
<feature type="region of interest" description="Disordered" evidence="1">
    <location>
        <begin position="286"/>
        <end position="312"/>
    </location>
</feature>
<feature type="compositionally biased region" description="Polar residues" evidence="1">
    <location>
        <begin position="28"/>
        <end position="38"/>
    </location>
</feature>
<dbReference type="RefSeq" id="XP_044896046.1">
    <property type="nucleotide sequence ID" value="XM_045040111.1"/>
</dbReference>
<dbReference type="GeneID" id="101100671"/>
<evidence type="ECO:0000313" key="2">
    <source>
        <dbReference type="Ensembl" id="ENSFCTP00005023444.1"/>
    </source>
</evidence>
<name>A0ABI7XLN8_FELCA</name>
<keyword evidence="3" id="KW-1185">Reference proteome</keyword>
<accession>A0ABI7XLN8</accession>
<feature type="region of interest" description="Disordered" evidence="1">
    <location>
        <begin position="214"/>
        <end position="251"/>
    </location>
</feature>
<gene>
    <name evidence="2" type="primary">TBATA</name>
</gene>
<dbReference type="PANTHER" id="PTHR33772:SF3">
    <property type="entry name" value="PROTEIN TBATA"/>
    <property type="match status" value="1"/>
</dbReference>
<evidence type="ECO:0000256" key="1">
    <source>
        <dbReference type="SAM" id="MobiDB-lite"/>
    </source>
</evidence>
<evidence type="ECO:0008006" key="4">
    <source>
        <dbReference type="Google" id="ProtNLM"/>
    </source>
</evidence>
<organism evidence="2 3">
    <name type="scientific">Felis catus</name>
    <name type="common">Cat</name>
    <name type="synonym">Felis silvestris catus</name>
    <dbReference type="NCBI Taxonomy" id="9685"/>
    <lineage>
        <taxon>Eukaryota</taxon>
        <taxon>Metazoa</taxon>
        <taxon>Chordata</taxon>
        <taxon>Craniata</taxon>
        <taxon>Vertebrata</taxon>
        <taxon>Euteleostomi</taxon>
        <taxon>Mammalia</taxon>
        <taxon>Eutheria</taxon>
        <taxon>Laurasiatheria</taxon>
        <taxon>Carnivora</taxon>
        <taxon>Feliformia</taxon>
        <taxon>Felidae</taxon>
        <taxon>Felinae</taxon>
        <taxon>Felis</taxon>
    </lineage>
</organism>
<evidence type="ECO:0000313" key="3">
    <source>
        <dbReference type="Proteomes" id="UP000823872"/>
    </source>
</evidence>
<dbReference type="Proteomes" id="UP000823872">
    <property type="component" value="Chromosome D2"/>
</dbReference>
<reference evidence="2" key="2">
    <citation type="submission" date="2025-08" db="UniProtKB">
        <authorList>
            <consortium name="Ensembl"/>
        </authorList>
    </citation>
    <scope>IDENTIFICATION</scope>
    <source>
        <strain evidence="2">breed Abyssinian</strain>
    </source>
</reference>
<dbReference type="Ensembl" id="ENSFCTT00005034432.1">
    <property type="protein sequence ID" value="ENSFCTP00005023444.1"/>
    <property type="gene ID" value="ENSFCTG00005012128.1"/>
</dbReference>
<sequence length="444" mass="49080">MATEAKTPLAEHLLMSPRSLRGRWRTAPKTQGPGQRNPQRVPGQSVLLSISRVRLFSRGTPFSQGHREKGMQTARSPRAQLKPEKKLGHSPRSHGNGRPRKELMIPGIVDFQLIQAALRTPKPQSPGAYRFGRLSHHSFFSRHHPHPQHVTHIQDFTGKPVCVVRDKFSLAPLPQATLLSCCLMTMPTIPVPIGDPQSNRDPWLPYALQCRVPQGGQRGGPRVSAGNVLSPRPRGLEEGTSSPSPKGNLASRVAVFTQNELKSKEKEEPPREQGAKYSAETGRLIPTGTRATGHRHSRQDPRIYPSGKDGGVQTFKLPDQELLILELLCQILQTDSLSAIQFWLLYAPPKEKDLALGLLQTAVAQLLPQPLDSIPVEKLLDQLQEGQEPSQERKQPPCSQSLKKTKTPPLPKGDKPEYVGKAQVLRMHSSQNAAEKPSKPEAEC</sequence>
<dbReference type="GeneTree" id="ENSGT00510000048896"/>
<feature type="region of interest" description="Disordered" evidence="1">
    <location>
        <begin position="57"/>
        <end position="101"/>
    </location>
</feature>
<feature type="compositionally biased region" description="Basic residues" evidence="1">
    <location>
        <begin position="88"/>
        <end position="98"/>
    </location>
</feature>
<dbReference type="PANTHER" id="PTHR33772">
    <property type="entry name" value="THYMUS, BRAIN AND TESTES-ASSOCIATED"/>
    <property type="match status" value="1"/>
</dbReference>
<feature type="region of interest" description="Disordered" evidence="1">
    <location>
        <begin position="383"/>
        <end position="444"/>
    </location>
</feature>
<feature type="region of interest" description="Disordered" evidence="1">
    <location>
        <begin position="1"/>
        <end position="44"/>
    </location>
</feature>
<feature type="compositionally biased region" description="Low complexity" evidence="1">
    <location>
        <begin position="214"/>
        <end position="223"/>
    </location>
</feature>